<dbReference type="OrthoDB" id="406368at2759"/>
<evidence type="ECO:0000313" key="6">
    <source>
        <dbReference type="Proteomes" id="UP000663833"/>
    </source>
</evidence>
<dbReference type="InterPro" id="IPR010736">
    <property type="entry name" value="SHIPPO-rpt"/>
</dbReference>
<evidence type="ECO:0000313" key="2">
    <source>
        <dbReference type="EMBL" id="CAF3264127.1"/>
    </source>
</evidence>
<evidence type="ECO:0000313" key="4">
    <source>
        <dbReference type="EMBL" id="CAF4413675.1"/>
    </source>
</evidence>
<sequence length="114" mass="12749">MTLNTTKSHERISIKHSTIDPVYLLSDIAENNDSARDSLNDRHDDSKGDITPGPGAYVPENTMRAAYKSSPAYSFGVRYKYPELSESLGPAISHTHVIWPNHRNRSILWLPGVT</sequence>
<dbReference type="EMBL" id="CAJNXB010003204">
    <property type="protein sequence ID" value="CAF3300923.1"/>
    <property type="molecule type" value="Genomic_DNA"/>
</dbReference>
<feature type="region of interest" description="Disordered" evidence="1">
    <location>
        <begin position="34"/>
        <end position="57"/>
    </location>
</feature>
<comment type="caution">
    <text evidence="2">The sequence shown here is derived from an EMBL/GenBank/DDBJ whole genome shotgun (WGS) entry which is preliminary data.</text>
</comment>
<proteinExistence type="predicted"/>
<accession>A0A817RP27</accession>
<dbReference type="EMBL" id="CAJOBO010001847">
    <property type="protein sequence ID" value="CAF4413675.1"/>
    <property type="molecule type" value="Genomic_DNA"/>
</dbReference>
<evidence type="ECO:0000313" key="7">
    <source>
        <dbReference type="Proteomes" id="UP000663873"/>
    </source>
</evidence>
<dbReference type="Pfam" id="PF07004">
    <property type="entry name" value="SHIPPO-rpt"/>
    <property type="match status" value="1"/>
</dbReference>
<gene>
    <name evidence="4" type="ORF">HFQ381_LOCUS21022</name>
    <name evidence="2" type="ORF">LUA448_LOCUS5575</name>
    <name evidence="3" type="ORF">TIS948_LOCUS18338</name>
    <name evidence="5" type="ORF">UJA718_LOCUS20525</name>
</gene>
<name>A0A817RP27_9BILA</name>
<evidence type="ECO:0000256" key="1">
    <source>
        <dbReference type="SAM" id="MobiDB-lite"/>
    </source>
</evidence>
<evidence type="ECO:0000313" key="3">
    <source>
        <dbReference type="EMBL" id="CAF3300923.1"/>
    </source>
</evidence>
<evidence type="ECO:0000313" key="5">
    <source>
        <dbReference type="EMBL" id="CAF4420381.1"/>
    </source>
</evidence>
<dbReference type="EMBL" id="CAJNYD010000466">
    <property type="protein sequence ID" value="CAF3264127.1"/>
    <property type="molecule type" value="Genomic_DNA"/>
</dbReference>
<dbReference type="EMBL" id="CAJOBP010003833">
    <property type="protein sequence ID" value="CAF4420381.1"/>
    <property type="molecule type" value="Genomic_DNA"/>
</dbReference>
<dbReference type="Proteomes" id="UP000663851">
    <property type="component" value="Unassembled WGS sequence"/>
</dbReference>
<dbReference type="Proteomes" id="UP000663833">
    <property type="component" value="Unassembled WGS sequence"/>
</dbReference>
<keyword evidence="7" id="KW-1185">Reference proteome</keyword>
<reference evidence="2" key="1">
    <citation type="submission" date="2021-02" db="EMBL/GenBank/DDBJ databases">
        <authorList>
            <person name="Nowell W R."/>
        </authorList>
    </citation>
    <scope>NUCLEOTIDE SEQUENCE</scope>
</reference>
<dbReference type="AlphaFoldDB" id="A0A817RP27"/>
<dbReference type="Proteomes" id="UP000663825">
    <property type="component" value="Unassembled WGS sequence"/>
</dbReference>
<organism evidence="2 6">
    <name type="scientific">Rotaria socialis</name>
    <dbReference type="NCBI Taxonomy" id="392032"/>
    <lineage>
        <taxon>Eukaryota</taxon>
        <taxon>Metazoa</taxon>
        <taxon>Spiralia</taxon>
        <taxon>Gnathifera</taxon>
        <taxon>Rotifera</taxon>
        <taxon>Eurotatoria</taxon>
        <taxon>Bdelloidea</taxon>
        <taxon>Philodinida</taxon>
        <taxon>Philodinidae</taxon>
        <taxon>Rotaria</taxon>
    </lineage>
</organism>
<protein>
    <submittedName>
        <fullName evidence="2">Uncharacterized protein</fullName>
    </submittedName>
</protein>
<feature type="compositionally biased region" description="Basic and acidic residues" evidence="1">
    <location>
        <begin position="34"/>
        <end position="48"/>
    </location>
</feature>
<dbReference type="Proteomes" id="UP000663873">
    <property type="component" value="Unassembled WGS sequence"/>
</dbReference>